<dbReference type="InterPro" id="IPR025187">
    <property type="entry name" value="DUF4112"/>
</dbReference>
<comment type="caution">
    <text evidence="1">The sequence shown here is derived from an EMBL/GenBank/DDBJ whole genome shotgun (WGS) entry which is preliminary data.</text>
</comment>
<dbReference type="EMBL" id="JAUSVS010000001">
    <property type="protein sequence ID" value="MDQ0462568.1"/>
    <property type="molecule type" value="Genomic_DNA"/>
</dbReference>
<keyword evidence="2" id="KW-1185">Reference proteome</keyword>
<evidence type="ECO:0000313" key="2">
    <source>
        <dbReference type="Proteomes" id="UP001228905"/>
    </source>
</evidence>
<evidence type="ECO:0000313" key="1">
    <source>
        <dbReference type="EMBL" id="MDQ0462568.1"/>
    </source>
</evidence>
<proteinExistence type="predicted"/>
<evidence type="ECO:0008006" key="3">
    <source>
        <dbReference type="Google" id="ProtNLM"/>
    </source>
</evidence>
<sequence length="155" mass="16993">MIFAKSHIELNNVRNSIERIKRVSDGLVKIGPFGFGLDAVLSVSPQLGAAYSGLAGLALLYEALRARAAPMVMVEMAMILILDTLAPYLGKGFGTIVDSLFTGHKWAADMLTKHMDETIYFEGDRGLVMGSAEYRDLMARIRAGKEKRRVVFLGV</sequence>
<dbReference type="Pfam" id="PF13430">
    <property type="entry name" value="DUF4112"/>
    <property type="match status" value="1"/>
</dbReference>
<dbReference type="RefSeq" id="WP_307345050.1">
    <property type="nucleotide sequence ID" value="NZ_JAUSVS010000001.1"/>
</dbReference>
<reference evidence="1 2" key="1">
    <citation type="submission" date="2023-07" db="EMBL/GenBank/DDBJ databases">
        <title>Genomic Encyclopedia of Type Strains, Phase IV (KMG-IV): sequencing the most valuable type-strain genomes for metagenomic binning, comparative biology and taxonomic classification.</title>
        <authorList>
            <person name="Goeker M."/>
        </authorList>
    </citation>
    <scope>NUCLEOTIDE SEQUENCE [LARGE SCALE GENOMIC DNA]</scope>
    <source>
        <strain evidence="1 2">DSM 18695</strain>
    </source>
</reference>
<accession>A0ABU0IN39</accession>
<name>A0ABU0IN39_9CAUL</name>
<dbReference type="Proteomes" id="UP001228905">
    <property type="component" value="Unassembled WGS sequence"/>
</dbReference>
<protein>
    <recommendedName>
        <fullName evidence="3">DUF4112 domain-containing protein</fullName>
    </recommendedName>
</protein>
<organism evidence="1 2">
    <name type="scientific">Caulobacter ginsengisoli</name>
    <dbReference type="NCBI Taxonomy" id="400775"/>
    <lineage>
        <taxon>Bacteria</taxon>
        <taxon>Pseudomonadati</taxon>
        <taxon>Pseudomonadota</taxon>
        <taxon>Alphaproteobacteria</taxon>
        <taxon>Caulobacterales</taxon>
        <taxon>Caulobacteraceae</taxon>
        <taxon>Caulobacter</taxon>
    </lineage>
</organism>
<gene>
    <name evidence="1" type="ORF">QO010_000316</name>
</gene>